<dbReference type="Pfam" id="PF00266">
    <property type="entry name" value="Aminotran_5"/>
    <property type="match status" value="1"/>
</dbReference>
<comment type="similarity">
    <text evidence="2">Belongs to the class-V pyridoxal-phosphate-dependent aminotransferase family.</text>
</comment>
<dbReference type="FunFam" id="3.90.1150.10:FF:000039">
    <property type="entry name" value="Serine--pyruvate aminotransferase"/>
    <property type="match status" value="1"/>
</dbReference>
<dbReference type="Gene3D" id="3.90.1150.10">
    <property type="entry name" value="Aspartate Aminotransferase, domain 1"/>
    <property type="match status" value="1"/>
</dbReference>
<dbReference type="InterPro" id="IPR015421">
    <property type="entry name" value="PyrdxlP-dep_Trfase_major"/>
</dbReference>
<proteinExistence type="inferred from homology"/>
<dbReference type="GO" id="GO:0005777">
    <property type="term" value="C:peroxisome"/>
    <property type="evidence" value="ECO:0007669"/>
    <property type="project" value="TreeGrafter"/>
</dbReference>
<evidence type="ECO:0000259" key="8">
    <source>
        <dbReference type="Pfam" id="PF00266"/>
    </source>
</evidence>
<evidence type="ECO:0000256" key="1">
    <source>
        <dbReference type="ARBA" id="ARBA00001933"/>
    </source>
</evidence>
<evidence type="ECO:0000256" key="4">
    <source>
        <dbReference type="ARBA" id="ARBA00022576"/>
    </source>
</evidence>
<dbReference type="InterPro" id="IPR015424">
    <property type="entry name" value="PyrdxlP-dep_Trfase"/>
</dbReference>
<evidence type="ECO:0000256" key="5">
    <source>
        <dbReference type="ARBA" id="ARBA00022679"/>
    </source>
</evidence>
<dbReference type="PANTHER" id="PTHR21152:SF40">
    <property type="entry name" value="ALANINE--GLYOXYLATE AMINOTRANSFERASE"/>
    <property type="match status" value="1"/>
</dbReference>
<dbReference type="EC" id="2.6.1.44" evidence="3"/>
<protein>
    <recommendedName>
        <fullName evidence="3">alanine--glyoxylate transaminase</fullName>
        <ecNumber evidence="3">2.6.1.44</ecNumber>
    </recommendedName>
</protein>
<name>A0A8C0HGS3_9AVES</name>
<evidence type="ECO:0000313" key="10">
    <source>
        <dbReference type="Proteomes" id="UP000694555"/>
    </source>
</evidence>
<keyword evidence="10" id="KW-1185">Reference proteome</keyword>
<evidence type="ECO:0000256" key="2">
    <source>
        <dbReference type="ARBA" id="ARBA00009236"/>
    </source>
</evidence>
<keyword evidence="6" id="KW-0663">Pyridoxal phosphate</keyword>
<dbReference type="Proteomes" id="UP000694555">
    <property type="component" value="Unplaced"/>
</dbReference>
<evidence type="ECO:0000256" key="7">
    <source>
        <dbReference type="SAM" id="MobiDB-lite"/>
    </source>
</evidence>
<keyword evidence="5" id="KW-0808">Transferase</keyword>
<evidence type="ECO:0000313" key="9">
    <source>
        <dbReference type="Ensembl" id="ENSBJAP00000006905.1"/>
    </source>
</evidence>
<dbReference type="Gene3D" id="3.40.640.10">
    <property type="entry name" value="Type I PLP-dependent aspartate aminotransferase-like (Major domain)"/>
    <property type="match status" value="2"/>
</dbReference>
<dbReference type="GO" id="GO:0004760">
    <property type="term" value="F:L-serine-pyruvate transaminase activity"/>
    <property type="evidence" value="ECO:0007669"/>
    <property type="project" value="TreeGrafter"/>
</dbReference>
<dbReference type="PANTHER" id="PTHR21152">
    <property type="entry name" value="AMINOTRANSFERASE CLASS V"/>
    <property type="match status" value="1"/>
</dbReference>
<evidence type="ECO:0000256" key="6">
    <source>
        <dbReference type="ARBA" id="ARBA00022898"/>
    </source>
</evidence>
<feature type="region of interest" description="Disordered" evidence="7">
    <location>
        <begin position="107"/>
        <end position="137"/>
    </location>
</feature>
<dbReference type="GO" id="GO:0019265">
    <property type="term" value="P:glycine biosynthetic process, by transamination of glyoxylate"/>
    <property type="evidence" value="ECO:0007669"/>
    <property type="project" value="TreeGrafter"/>
</dbReference>
<organism evidence="9 10">
    <name type="scientific">Buteo japonicus</name>
    <dbReference type="NCBI Taxonomy" id="224669"/>
    <lineage>
        <taxon>Eukaryota</taxon>
        <taxon>Metazoa</taxon>
        <taxon>Chordata</taxon>
        <taxon>Craniata</taxon>
        <taxon>Vertebrata</taxon>
        <taxon>Euteleostomi</taxon>
        <taxon>Archelosauria</taxon>
        <taxon>Archosauria</taxon>
        <taxon>Dinosauria</taxon>
        <taxon>Saurischia</taxon>
        <taxon>Theropoda</taxon>
        <taxon>Coelurosauria</taxon>
        <taxon>Aves</taxon>
        <taxon>Neognathae</taxon>
        <taxon>Neoaves</taxon>
        <taxon>Telluraves</taxon>
        <taxon>Accipitrimorphae</taxon>
        <taxon>Accipitriformes</taxon>
        <taxon>Accipitridae</taxon>
        <taxon>Accipitrinae</taxon>
        <taxon>Buteo</taxon>
    </lineage>
</organism>
<dbReference type="SUPFAM" id="SSF53383">
    <property type="entry name" value="PLP-dependent transferases"/>
    <property type="match status" value="2"/>
</dbReference>
<dbReference type="Ensembl" id="ENSBJAT00000007109.1">
    <property type="protein sequence ID" value="ENSBJAP00000006905.1"/>
    <property type="gene ID" value="ENSBJAG00000004919.1"/>
</dbReference>
<reference evidence="9" key="2">
    <citation type="submission" date="2025-09" db="UniProtKB">
        <authorList>
            <consortium name="Ensembl"/>
        </authorList>
    </citation>
    <scope>IDENTIFICATION</scope>
</reference>
<accession>A0A8C0HGS3</accession>
<dbReference type="GO" id="GO:0008453">
    <property type="term" value="F:alanine-glyoxylate transaminase activity"/>
    <property type="evidence" value="ECO:0007669"/>
    <property type="project" value="UniProtKB-EC"/>
</dbReference>
<dbReference type="InterPro" id="IPR000192">
    <property type="entry name" value="Aminotrans_V_dom"/>
</dbReference>
<evidence type="ECO:0000256" key="3">
    <source>
        <dbReference type="ARBA" id="ARBA00013049"/>
    </source>
</evidence>
<comment type="cofactor">
    <cofactor evidence="1">
        <name>pyridoxal 5'-phosphate</name>
        <dbReference type="ChEBI" id="CHEBI:597326"/>
    </cofactor>
</comment>
<feature type="compositionally biased region" description="Gly residues" evidence="7">
    <location>
        <begin position="123"/>
        <end position="136"/>
    </location>
</feature>
<dbReference type="AlphaFoldDB" id="A0A8C0HGS3"/>
<sequence length="403" mass="43827">MQGLARHKPSVFFITHGESSTGVLQPLEGLGELCHRSVHGGHPQGLAAPQGCRWGLGHWDLNAPGSPLALLCWKRLVPVRHVALGGLGCMAACCSWTRWHPLGEPPSSWTSRVRATVPSGTPRGQGGFTPGPGREGSGISPTAHILESLFPSGDCQQCQGVPQSWPTTIRTCSMCHPVLPTCRLQPGWGAQCVPAGSLWSLRSCLPSWAEIDVLYSGSQKVLNTPPGSAPISFSEGAREKMLRRKTKPLSFYLDMGWLGNYWGCDGEPRRYHHTAPINSFFSLREGLAMLAELGLESSWERHRANCAKLCQGLRDLGLELFVKEEKVRLPTVTTVRVPEGYNWKDIVAFLMDNHAIEIAGGLGPSVGQVLRIGLMGCNSTSSNVDRVLSALRDALRCCQRSRL</sequence>
<feature type="domain" description="Aminotransferase class V" evidence="8">
    <location>
        <begin position="210"/>
        <end position="387"/>
    </location>
</feature>
<reference evidence="9" key="1">
    <citation type="submission" date="2025-08" db="UniProtKB">
        <authorList>
            <consortium name="Ensembl"/>
        </authorList>
    </citation>
    <scope>IDENTIFICATION</scope>
</reference>
<keyword evidence="4" id="KW-0032">Aminotransferase</keyword>
<dbReference type="InterPro" id="IPR015422">
    <property type="entry name" value="PyrdxlP-dep_Trfase_small"/>
</dbReference>